<sequence length="225" mass="26522">MYTYAFFKTPSSSLQLSEGIAGRLEIITIQGLSALVEPDFEFETIEKDDTQLVQAVLTHDRVICDLFWQVTILPLRFGTQFLSRDRLLKHLSKNATQYLDKLNQLEGKAEYRLKLTPIEIELPNDPEMNGKLKGREYFEAKRQHFQLQLDQQELQRQEFQRILTEIEQIYPDTMLKAGSDGVEKLYLLVNKQEEMELYQHLDEWQQQYPHWELGLGEALPPYHFV</sequence>
<proteinExistence type="inferred from homology"/>
<keyword evidence="1" id="KW-0304">Gas vesicle</keyword>
<name>A0A1Z4JNX2_LEPBY</name>
<evidence type="ECO:0000256" key="3">
    <source>
        <dbReference type="ARBA" id="ARBA00035643"/>
    </source>
</evidence>
<evidence type="ECO:0000313" key="5">
    <source>
        <dbReference type="Proteomes" id="UP000217895"/>
    </source>
</evidence>
<dbReference type="Proteomes" id="UP000217895">
    <property type="component" value="Chromosome"/>
</dbReference>
<protein>
    <submittedName>
        <fullName evidence="4">Gas vesicle protein</fullName>
    </submittedName>
</protein>
<dbReference type="InterPro" id="IPR009430">
    <property type="entry name" value="GvpL/GvpF"/>
</dbReference>
<dbReference type="GO" id="GO:0031412">
    <property type="term" value="P:gas vesicle organization"/>
    <property type="evidence" value="ECO:0007669"/>
    <property type="project" value="InterPro"/>
</dbReference>
<dbReference type="EMBL" id="AP018203">
    <property type="protein sequence ID" value="BAY58357.1"/>
    <property type="molecule type" value="Genomic_DNA"/>
</dbReference>
<dbReference type="PANTHER" id="PTHR36852:SF1">
    <property type="entry name" value="PROTEIN GVPL 2"/>
    <property type="match status" value="1"/>
</dbReference>
<evidence type="ECO:0000256" key="1">
    <source>
        <dbReference type="ARBA" id="ARBA00022987"/>
    </source>
</evidence>
<dbReference type="AlphaFoldDB" id="A0A1Z4JNX2"/>
<dbReference type="PANTHER" id="PTHR36852">
    <property type="entry name" value="PROTEIN GVPL 2"/>
    <property type="match status" value="1"/>
</dbReference>
<dbReference type="Pfam" id="PF06386">
    <property type="entry name" value="GvpL_GvpF"/>
    <property type="match status" value="1"/>
</dbReference>
<evidence type="ECO:0000256" key="2">
    <source>
        <dbReference type="ARBA" id="ARBA00035108"/>
    </source>
</evidence>
<accession>A0A1Z4JNX2</accession>
<keyword evidence="5" id="KW-1185">Reference proteome</keyword>
<comment type="subcellular location">
    <subcellularLocation>
        <location evidence="2">Gas vesicle</location>
    </subcellularLocation>
</comment>
<comment type="similarity">
    <text evidence="3">Belongs to the gas vesicle GvpF/GvpL family.</text>
</comment>
<organism evidence="4 5">
    <name type="scientific">Leptolyngbya boryana NIES-2135</name>
    <dbReference type="NCBI Taxonomy" id="1973484"/>
    <lineage>
        <taxon>Bacteria</taxon>
        <taxon>Bacillati</taxon>
        <taxon>Cyanobacteriota</taxon>
        <taxon>Cyanophyceae</taxon>
        <taxon>Leptolyngbyales</taxon>
        <taxon>Leptolyngbyaceae</taxon>
        <taxon>Leptolyngbya group</taxon>
        <taxon>Leptolyngbya</taxon>
    </lineage>
</organism>
<evidence type="ECO:0000313" key="4">
    <source>
        <dbReference type="EMBL" id="BAY58357.1"/>
    </source>
</evidence>
<dbReference type="GO" id="GO:0031411">
    <property type="term" value="C:gas vesicle"/>
    <property type="evidence" value="ECO:0007669"/>
    <property type="project" value="UniProtKB-SubCell"/>
</dbReference>
<gene>
    <name evidence="4" type="ORF">NIES2135_52300</name>
</gene>
<reference evidence="4 5" key="1">
    <citation type="submission" date="2017-06" db="EMBL/GenBank/DDBJ databases">
        <title>Genome sequencing of cyanobaciteial culture collection at National Institute for Environmental Studies (NIES).</title>
        <authorList>
            <person name="Hirose Y."/>
            <person name="Shimura Y."/>
            <person name="Fujisawa T."/>
            <person name="Nakamura Y."/>
            <person name="Kawachi M."/>
        </authorList>
    </citation>
    <scope>NUCLEOTIDE SEQUENCE [LARGE SCALE GENOMIC DNA]</scope>
    <source>
        <strain evidence="4 5">NIES-2135</strain>
    </source>
</reference>